<sequence>MDLKSKLAGSTLPAFDFGCFAAFSRRSD</sequence>
<evidence type="ECO:0000313" key="1">
    <source>
        <dbReference type="EMBL" id="SJM27881.1"/>
    </source>
</evidence>
<evidence type="ECO:0000313" key="2">
    <source>
        <dbReference type="Proteomes" id="UP000245698"/>
    </source>
</evidence>
<proteinExistence type="predicted"/>
<dbReference type="EMBL" id="FUIG01000002">
    <property type="protein sequence ID" value="SJM27881.1"/>
    <property type="molecule type" value="Genomic_DNA"/>
</dbReference>
<dbReference type="Proteomes" id="UP000245698">
    <property type="component" value="Unassembled WGS sequence"/>
</dbReference>
<accession>A0A2P9A9T1</accession>
<organism evidence="1 2">
    <name type="scientific">Mesorhizobium delmotii</name>
    <dbReference type="NCBI Taxonomy" id="1631247"/>
    <lineage>
        <taxon>Bacteria</taxon>
        <taxon>Pseudomonadati</taxon>
        <taxon>Pseudomonadota</taxon>
        <taxon>Alphaproteobacteria</taxon>
        <taxon>Hyphomicrobiales</taxon>
        <taxon>Phyllobacteriaceae</taxon>
        <taxon>Mesorhizobium</taxon>
    </lineage>
</organism>
<name>A0A2P9A9T1_9HYPH</name>
<protein>
    <submittedName>
        <fullName evidence="1">Uncharacterized protein</fullName>
    </submittedName>
</protein>
<gene>
    <name evidence="1" type="ORF">BQ8482_100077</name>
</gene>
<keyword evidence="2" id="KW-1185">Reference proteome</keyword>
<dbReference type="AlphaFoldDB" id="A0A2P9A9T1"/>
<reference evidence="2" key="1">
    <citation type="submission" date="2016-12" db="EMBL/GenBank/DDBJ databases">
        <authorList>
            <person name="Brunel B."/>
        </authorList>
    </citation>
    <scope>NUCLEOTIDE SEQUENCE [LARGE SCALE GENOMIC DNA]</scope>
</reference>